<evidence type="ECO:0000313" key="2">
    <source>
        <dbReference type="Proteomes" id="UP001431783"/>
    </source>
</evidence>
<dbReference type="Proteomes" id="UP001431783">
    <property type="component" value="Unassembled WGS sequence"/>
</dbReference>
<gene>
    <name evidence="1" type="ORF">WA026_020879</name>
</gene>
<sequence length="250" mass="29771">MKSAEEWFLTNGLQINKTKTNYLLFKTKHPNLKVESWSCESCSELKWVDYTKFLGLYVDNTLSWAIHIEDLCRKLSKACFALRNLRNYLKLSLLLMVYHANFESHLRLGIIAWGCNSDLEKIFIIQKRAIRIMLKMPPRDSCRGCFRSLNILTAAALYIWEVVIYLRKYPQIAIKYKYKHHYGTRSKHYILPKHHLSMYENSPLYAAILFYNKMTDELKMLNVDTFKRAFKSYLINMEPYTVDEYLNFPM</sequence>
<dbReference type="EMBL" id="JARQZJ010000075">
    <property type="protein sequence ID" value="KAK9882355.1"/>
    <property type="molecule type" value="Genomic_DNA"/>
</dbReference>
<proteinExistence type="predicted"/>
<comment type="caution">
    <text evidence="1">The sequence shown here is derived from an EMBL/GenBank/DDBJ whole genome shotgun (WGS) entry which is preliminary data.</text>
</comment>
<dbReference type="AlphaFoldDB" id="A0AAW1UIK7"/>
<reference evidence="1 2" key="1">
    <citation type="submission" date="2023-03" db="EMBL/GenBank/DDBJ databases">
        <title>Genome insight into feeding habits of ladybird beetles.</title>
        <authorList>
            <person name="Li H.-S."/>
            <person name="Huang Y.-H."/>
            <person name="Pang H."/>
        </authorList>
    </citation>
    <scope>NUCLEOTIDE SEQUENCE [LARGE SCALE GENOMIC DNA]</scope>
    <source>
        <strain evidence="1">SYSU_2023b</strain>
        <tissue evidence="1">Whole body</tissue>
    </source>
</reference>
<name>A0AAW1UIK7_9CUCU</name>
<protein>
    <submittedName>
        <fullName evidence="1">Uncharacterized protein</fullName>
    </submittedName>
</protein>
<keyword evidence="2" id="KW-1185">Reference proteome</keyword>
<organism evidence="1 2">
    <name type="scientific">Henosepilachna vigintioctopunctata</name>
    <dbReference type="NCBI Taxonomy" id="420089"/>
    <lineage>
        <taxon>Eukaryota</taxon>
        <taxon>Metazoa</taxon>
        <taxon>Ecdysozoa</taxon>
        <taxon>Arthropoda</taxon>
        <taxon>Hexapoda</taxon>
        <taxon>Insecta</taxon>
        <taxon>Pterygota</taxon>
        <taxon>Neoptera</taxon>
        <taxon>Endopterygota</taxon>
        <taxon>Coleoptera</taxon>
        <taxon>Polyphaga</taxon>
        <taxon>Cucujiformia</taxon>
        <taxon>Coccinelloidea</taxon>
        <taxon>Coccinellidae</taxon>
        <taxon>Epilachninae</taxon>
        <taxon>Epilachnini</taxon>
        <taxon>Henosepilachna</taxon>
    </lineage>
</organism>
<evidence type="ECO:0000313" key="1">
    <source>
        <dbReference type="EMBL" id="KAK9882355.1"/>
    </source>
</evidence>
<accession>A0AAW1UIK7</accession>